<accession>A0AAN9M8J0</accession>
<evidence type="ECO:0000256" key="1">
    <source>
        <dbReference type="SAM" id="MobiDB-lite"/>
    </source>
</evidence>
<sequence>MPQSTPDLDSSSFENDVGFDEGMDCELTNEIAENFSPNVSAKRNSGFLSIGGFKLYTQDISDDENEEYNEDSSDEESSMLSENNDSECTSHSDSDIDEDVAEDYLEGVGGSHNILDAKWLPKPDMNKSDDDNSSSNIGIDKGIPI</sequence>
<proteinExistence type="predicted"/>
<dbReference type="AlphaFoldDB" id="A0AAN9M8J0"/>
<name>A0AAN9M8J0_PHACN</name>
<dbReference type="Proteomes" id="UP001374584">
    <property type="component" value="Unassembled WGS sequence"/>
</dbReference>
<comment type="caution">
    <text evidence="2">The sequence shown here is derived from an EMBL/GenBank/DDBJ whole genome shotgun (WGS) entry which is preliminary data.</text>
</comment>
<dbReference type="EMBL" id="JAYMYR010000008">
    <property type="protein sequence ID" value="KAK7347168.1"/>
    <property type="molecule type" value="Genomic_DNA"/>
</dbReference>
<dbReference type="PANTHER" id="PTHR47423">
    <property type="entry name" value="G-PATCH DOMAIN CONTAINING PROTEIN"/>
    <property type="match status" value="1"/>
</dbReference>
<protein>
    <submittedName>
        <fullName evidence="2">Uncharacterized protein</fullName>
    </submittedName>
</protein>
<keyword evidence="3" id="KW-1185">Reference proteome</keyword>
<feature type="region of interest" description="Disordered" evidence="1">
    <location>
        <begin position="1"/>
        <end position="21"/>
    </location>
</feature>
<feature type="compositionally biased region" description="Polar residues" evidence="1">
    <location>
        <begin position="1"/>
        <end position="14"/>
    </location>
</feature>
<evidence type="ECO:0000313" key="2">
    <source>
        <dbReference type="EMBL" id="KAK7347168.1"/>
    </source>
</evidence>
<feature type="region of interest" description="Disordered" evidence="1">
    <location>
        <begin position="59"/>
        <end position="145"/>
    </location>
</feature>
<organism evidence="2 3">
    <name type="scientific">Phaseolus coccineus</name>
    <name type="common">Scarlet runner bean</name>
    <name type="synonym">Phaseolus multiflorus</name>
    <dbReference type="NCBI Taxonomy" id="3886"/>
    <lineage>
        <taxon>Eukaryota</taxon>
        <taxon>Viridiplantae</taxon>
        <taxon>Streptophyta</taxon>
        <taxon>Embryophyta</taxon>
        <taxon>Tracheophyta</taxon>
        <taxon>Spermatophyta</taxon>
        <taxon>Magnoliopsida</taxon>
        <taxon>eudicotyledons</taxon>
        <taxon>Gunneridae</taxon>
        <taxon>Pentapetalae</taxon>
        <taxon>rosids</taxon>
        <taxon>fabids</taxon>
        <taxon>Fabales</taxon>
        <taxon>Fabaceae</taxon>
        <taxon>Papilionoideae</taxon>
        <taxon>50 kb inversion clade</taxon>
        <taxon>NPAAA clade</taxon>
        <taxon>indigoferoid/millettioid clade</taxon>
        <taxon>Phaseoleae</taxon>
        <taxon>Phaseolus</taxon>
    </lineage>
</organism>
<feature type="compositionally biased region" description="Basic and acidic residues" evidence="1">
    <location>
        <begin position="119"/>
        <end position="130"/>
    </location>
</feature>
<reference evidence="2 3" key="1">
    <citation type="submission" date="2024-01" db="EMBL/GenBank/DDBJ databases">
        <title>The genomes of 5 underutilized Papilionoideae crops provide insights into root nodulation and disease resistanc.</title>
        <authorList>
            <person name="Jiang F."/>
        </authorList>
    </citation>
    <scope>NUCLEOTIDE SEQUENCE [LARGE SCALE GENOMIC DNA]</scope>
    <source>
        <strain evidence="2">JINMINGXINNONG_FW02</strain>
        <tissue evidence="2">Leaves</tissue>
    </source>
</reference>
<feature type="compositionally biased region" description="Low complexity" evidence="1">
    <location>
        <begin position="78"/>
        <end position="87"/>
    </location>
</feature>
<feature type="compositionally biased region" description="Acidic residues" evidence="1">
    <location>
        <begin position="95"/>
        <end position="105"/>
    </location>
</feature>
<dbReference type="PANTHER" id="PTHR47423:SF2">
    <property type="entry name" value="PROTEIN SQS1"/>
    <property type="match status" value="1"/>
</dbReference>
<evidence type="ECO:0000313" key="3">
    <source>
        <dbReference type="Proteomes" id="UP001374584"/>
    </source>
</evidence>
<feature type="compositionally biased region" description="Acidic residues" evidence="1">
    <location>
        <begin position="60"/>
        <end position="77"/>
    </location>
</feature>
<gene>
    <name evidence="2" type="ORF">VNO80_21695</name>
</gene>